<sequence length="86" mass="9586">MITDAENNAAKITALINAVAILFSQLPEEKKEHALFLLHGLSDYDYKKNNQQSLESTIEDVTSTEQALTQGYKLIIESIDLYTPGN</sequence>
<proteinExistence type="predicted"/>
<gene>
    <name evidence="1" type="ORF">G9E81_001064</name>
</gene>
<name>A0A743TZ71_SALER</name>
<reference evidence="1" key="1">
    <citation type="journal article" date="2018" name="Genome Biol.">
        <title>SKESA: strategic k-mer extension for scrupulous assemblies.</title>
        <authorList>
            <person name="Souvorov A."/>
            <person name="Agarwala R."/>
            <person name="Lipman D.J."/>
        </authorList>
    </citation>
    <scope>NUCLEOTIDE SEQUENCE</scope>
    <source>
        <strain evidence="1">MA.GW_S00744-09</strain>
    </source>
</reference>
<reference evidence="1" key="2">
    <citation type="submission" date="2020-02" db="EMBL/GenBank/DDBJ databases">
        <authorList>
            <consortium name="NCBI Pathogen Detection Project"/>
        </authorList>
    </citation>
    <scope>NUCLEOTIDE SEQUENCE</scope>
    <source>
        <strain evidence="1">MA.GW_S00744-09</strain>
    </source>
</reference>
<protein>
    <submittedName>
        <fullName evidence="1">Uncharacterized protein</fullName>
    </submittedName>
</protein>
<evidence type="ECO:0000313" key="1">
    <source>
        <dbReference type="EMBL" id="HAF2208472.1"/>
    </source>
</evidence>
<accession>A0A743TZ71</accession>
<dbReference type="EMBL" id="DAAUNW010000003">
    <property type="protein sequence ID" value="HAF2208472.1"/>
    <property type="molecule type" value="Genomic_DNA"/>
</dbReference>
<comment type="caution">
    <text evidence="1">The sequence shown here is derived from an EMBL/GenBank/DDBJ whole genome shotgun (WGS) entry which is preliminary data.</text>
</comment>
<dbReference type="AlphaFoldDB" id="A0A743TZ71"/>
<organism evidence="1">
    <name type="scientific">Salmonella enterica</name>
    <name type="common">Salmonella choleraesuis</name>
    <dbReference type="NCBI Taxonomy" id="28901"/>
    <lineage>
        <taxon>Bacteria</taxon>
        <taxon>Pseudomonadati</taxon>
        <taxon>Pseudomonadota</taxon>
        <taxon>Gammaproteobacteria</taxon>
        <taxon>Enterobacterales</taxon>
        <taxon>Enterobacteriaceae</taxon>
        <taxon>Salmonella</taxon>
    </lineage>
</organism>